<reference evidence="1 2" key="1">
    <citation type="submission" date="2016-12" db="EMBL/GenBank/DDBJ databases">
        <title>Comparison of Traditional DNA-DNA Hybridization with In Silico Genomic Analysis.</title>
        <authorList>
            <person name="Nicholson A.C."/>
            <person name="Humrighouse B.W."/>
            <person name="Graziano J."/>
            <person name="Lasker B."/>
            <person name="Whitney A.M."/>
            <person name="Mcquiston J.R."/>
        </authorList>
    </citation>
    <scope>NUCLEOTIDE SEQUENCE [LARGE SCALE GENOMIC DNA]</scope>
    <source>
        <strain evidence="1 2">H2240</strain>
    </source>
</reference>
<evidence type="ECO:0000313" key="1">
    <source>
        <dbReference type="EMBL" id="OWJ74612.1"/>
    </source>
</evidence>
<dbReference type="RefSeq" id="WP_088216880.1">
    <property type="nucleotide sequence ID" value="NZ_NIPW01000057.1"/>
</dbReference>
<evidence type="ECO:0000313" key="2">
    <source>
        <dbReference type="Proteomes" id="UP000196878"/>
    </source>
</evidence>
<comment type="caution">
    <text evidence="1">The sequence shown here is derived from an EMBL/GenBank/DDBJ whole genome shotgun (WGS) entry which is preliminary data.</text>
</comment>
<organism evidence="1 2">
    <name type="scientific">Haematobacter genomosp. 1</name>
    <dbReference type="NCBI Taxonomy" id="366618"/>
    <lineage>
        <taxon>Bacteria</taxon>
        <taxon>Pseudomonadati</taxon>
        <taxon>Pseudomonadota</taxon>
        <taxon>Alphaproteobacteria</taxon>
        <taxon>Rhodobacterales</taxon>
        <taxon>Paracoccaceae</taxon>
        <taxon>Haematobacter</taxon>
    </lineage>
</organism>
<gene>
    <name evidence="1" type="ORF">CDV49_19035</name>
</gene>
<protein>
    <submittedName>
        <fullName evidence="1">Uncharacterized protein</fullName>
    </submittedName>
</protein>
<name>A0A212A728_9RHOB</name>
<sequence length="68" mass="7796">MSEQIKALDDLLVEAVLGRMLGTARLLHQRGLSRDQINAALKPMLVEEEERRKAIRRWAVEGLAEPRF</sequence>
<dbReference type="Proteomes" id="UP000196878">
    <property type="component" value="Unassembled WGS sequence"/>
</dbReference>
<dbReference type="AlphaFoldDB" id="A0A212A728"/>
<accession>A0A212A728</accession>
<keyword evidence="2" id="KW-1185">Reference proteome</keyword>
<dbReference type="EMBL" id="NIPW01000057">
    <property type="protein sequence ID" value="OWJ74612.1"/>
    <property type="molecule type" value="Genomic_DNA"/>
</dbReference>
<proteinExistence type="predicted"/>